<evidence type="ECO:0000256" key="2">
    <source>
        <dbReference type="ARBA" id="ARBA00005189"/>
    </source>
</evidence>
<keyword evidence="10 11" id="KW-0472">Membrane</keyword>
<organism evidence="13 14">
    <name type="scientific">Cynara cardunculus var. scolymus</name>
    <name type="common">Globe artichoke</name>
    <name type="synonym">Cynara scolymus</name>
    <dbReference type="NCBI Taxonomy" id="59895"/>
    <lineage>
        <taxon>Eukaryota</taxon>
        <taxon>Viridiplantae</taxon>
        <taxon>Streptophyta</taxon>
        <taxon>Embryophyta</taxon>
        <taxon>Tracheophyta</taxon>
        <taxon>Spermatophyta</taxon>
        <taxon>Magnoliopsida</taxon>
        <taxon>eudicotyledons</taxon>
        <taxon>Gunneridae</taxon>
        <taxon>Pentapetalae</taxon>
        <taxon>asterids</taxon>
        <taxon>campanulids</taxon>
        <taxon>Asterales</taxon>
        <taxon>Asteraceae</taxon>
        <taxon>Carduoideae</taxon>
        <taxon>Cardueae</taxon>
        <taxon>Carduinae</taxon>
        <taxon>Cynara</taxon>
    </lineage>
</organism>
<feature type="transmembrane region" description="Helical" evidence="11">
    <location>
        <begin position="456"/>
        <end position="477"/>
    </location>
</feature>
<evidence type="ECO:0000256" key="1">
    <source>
        <dbReference type="ARBA" id="ARBA00004141"/>
    </source>
</evidence>
<dbReference type="AlphaFoldDB" id="A0A118JZ33"/>
<dbReference type="EMBL" id="LEKV01003813">
    <property type="protein sequence ID" value="KVH98020.1"/>
    <property type="molecule type" value="Genomic_DNA"/>
</dbReference>
<protein>
    <submittedName>
        <fullName evidence="13">Fatty acid desaturase, type 1</fullName>
    </submittedName>
</protein>
<keyword evidence="6 11" id="KW-1133">Transmembrane helix</keyword>
<evidence type="ECO:0000256" key="8">
    <source>
        <dbReference type="ARBA" id="ARBA00023004"/>
    </source>
</evidence>
<keyword evidence="4 11" id="KW-0812">Transmembrane</keyword>
<comment type="caution">
    <text evidence="13">The sequence shown here is derived from an EMBL/GenBank/DDBJ whole genome shotgun (WGS) entry which is preliminary data.</text>
</comment>
<dbReference type="GO" id="GO:0005789">
    <property type="term" value="C:endoplasmic reticulum membrane"/>
    <property type="evidence" value="ECO:0007669"/>
    <property type="project" value="TreeGrafter"/>
</dbReference>
<comment type="pathway">
    <text evidence="2">Lipid metabolism.</text>
</comment>
<dbReference type="GO" id="GO:0016717">
    <property type="term" value="F:oxidoreductase activity, acting on paired donors, with oxidation of a pair of donors resulting in the reduction of molecular oxygen to two molecules of water"/>
    <property type="evidence" value="ECO:0007669"/>
    <property type="project" value="InterPro"/>
</dbReference>
<dbReference type="Proteomes" id="UP000243975">
    <property type="component" value="Unassembled WGS sequence"/>
</dbReference>
<evidence type="ECO:0000313" key="13">
    <source>
        <dbReference type="EMBL" id="KVH98020.1"/>
    </source>
</evidence>
<evidence type="ECO:0000256" key="7">
    <source>
        <dbReference type="ARBA" id="ARBA00023002"/>
    </source>
</evidence>
<evidence type="ECO:0000256" key="4">
    <source>
        <dbReference type="ARBA" id="ARBA00022692"/>
    </source>
</evidence>
<dbReference type="STRING" id="59895.A0A118JZ33"/>
<dbReference type="OMA" id="CHNQYIA"/>
<evidence type="ECO:0000256" key="6">
    <source>
        <dbReference type="ARBA" id="ARBA00022989"/>
    </source>
</evidence>
<comment type="similarity">
    <text evidence="3">Belongs to the fatty acid desaturase type 1 family.</text>
</comment>
<gene>
    <name evidence="13" type="ORF">Ccrd_023754</name>
</gene>
<dbReference type="Pfam" id="PF00487">
    <property type="entry name" value="FA_desaturase"/>
    <property type="match status" value="1"/>
</dbReference>
<feature type="transmembrane region" description="Helical" evidence="11">
    <location>
        <begin position="61"/>
        <end position="79"/>
    </location>
</feature>
<keyword evidence="9" id="KW-0443">Lipid metabolism</keyword>
<feature type="domain" description="Fatty acid desaturase" evidence="12">
    <location>
        <begin position="331"/>
        <end position="536"/>
    </location>
</feature>
<evidence type="ECO:0000256" key="5">
    <source>
        <dbReference type="ARBA" id="ARBA00022832"/>
    </source>
</evidence>
<dbReference type="PANTHER" id="PTHR11351:SF75">
    <property type="entry name" value="ACYL-COA DESATURASE"/>
    <property type="match status" value="1"/>
</dbReference>
<dbReference type="Gramene" id="KVH98020">
    <property type="protein sequence ID" value="KVH98020"/>
    <property type="gene ID" value="Ccrd_023754"/>
</dbReference>
<proteinExistence type="inferred from homology"/>
<evidence type="ECO:0000256" key="11">
    <source>
        <dbReference type="SAM" id="Phobius"/>
    </source>
</evidence>
<keyword evidence="5" id="KW-0276">Fatty acid metabolism</keyword>
<dbReference type="GO" id="GO:0042761">
    <property type="term" value="P:very long-chain fatty acid biosynthetic process"/>
    <property type="evidence" value="ECO:0007669"/>
    <property type="project" value="TreeGrafter"/>
</dbReference>
<evidence type="ECO:0000256" key="3">
    <source>
        <dbReference type="ARBA" id="ARBA00009295"/>
    </source>
</evidence>
<comment type="subcellular location">
    <subcellularLocation>
        <location evidence="1">Membrane</location>
        <topology evidence="1">Multi-pass membrane protein</topology>
    </subcellularLocation>
</comment>
<keyword evidence="8" id="KW-0408">Iron</keyword>
<dbReference type="CDD" id="cd03505">
    <property type="entry name" value="Delta9-FADS-like"/>
    <property type="match status" value="2"/>
</dbReference>
<evidence type="ECO:0000313" key="14">
    <source>
        <dbReference type="Proteomes" id="UP000243975"/>
    </source>
</evidence>
<keyword evidence="14" id="KW-1185">Reference proteome</keyword>
<dbReference type="InterPro" id="IPR015876">
    <property type="entry name" value="Acyl-CoA_DS"/>
</dbReference>
<evidence type="ECO:0000259" key="12">
    <source>
        <dbReference type="Pfam" id="PF00487"/>
    </source>
</evidence>
<accession>A0A118JZ33</accession>
<dbReference type="InterPro" id="IPR005804">
    <property type="entry name" value="FA_desaturase_dom"/>
</dbReference>
<evidence type="ECO:0000256" key="9">
    <source>
        <dbReference type="ARBA" id="ARBA00023098"/>
    </source>
</evidence>
<dbReference type="PANTHER" id="PTHR11351">
    <property type="entry name" value="ACYL-COA DESATURASE"/>
    <property type="match status" value="1"/>
</dbReference>
<name>A0A118JZ33_CYNCS</name>
<keyword evidence="7" id="KW-0560">Oxidoreductase</keyword>
<reference evidence="13 14" key="1">
    <citation type="journal article" date="2016" name="Sci. Rep.">
        <title>The genome sequence of the outbreeding globe artichoke constructed de novo incorporating a phase-aware low-pass sequencing strategy of F1 progeny.</title>
        <authorList>
            <person name="Scaglione D."/>
            <person name="Reyes-Chin-Wo S."/>
            <person name="Acquadro A."/>
            <person name="Froenicke L."/>
            <person name="Portis E."/>
            <person name="Beitel C."/>
            <person name="Tirone M."/>
            <person name="Mauro R."/>
            <person name="Lo Monaco A."/>
            <person name="Mauromicale G."/>
            <person name="Faccioli P."/>
            <person name="Cattivelli L."/>
            <person name="Rieseberg L."/>
            <person name="Michelmore R."/>
            <person name="Lanteri S."/>
        </authorList>
    </citation>
    <scope>NUCLEOTIDE SEQUENCE [LARGE SCALE GENOMIC DNA]</scope>
    <source>
        <strain evidence="13">2C</strain>
    </source>
</reference>
<sequence>MPNYVTMAPPESTPILELEKMRKRGFWFRKWDSADITNLCLIIVKHVLGCCAPFVFDWGAFWVTLVLGILAGLGVTLGYHRLLTHRSFKIPKWLEYFIVYCGVHGGQHLIVFSASELFIGHIYKCMQKDPIFWVSVHKNHHKYADTEKDPHTPMEGFWFSHMGWFCHNQYIAAKCGESRSGGYSNVAELKAQWFYRFLHDTWVAMLTLGEGWHNNHHAFPKSARHGLELWQFDLTWELIKFLHMVGLATDVKVATEADKKRMALPKVTLLYNKMPNYVTMAPPESTPILELEKMRKRGFWFRKWDSADITNLCLIIVRHVLGGCAPFVFDWGAFWVALVLLIFTGLGVTLGYHRLLTHRSFKIPKWLEYFFVYCGAHGGQKDPIFWVSVHKKHHKYADTEKDPHTPMEGFWFSHMGWFCHNQYIAAKCGESRSGEYSNVAELKAQWFYRFLHDTSIWHTVALAALLYLHGGFPYLAWGMGMRELVMNHFTFLVTSASHMWGQRPWNTPDTWVAILTFGEGWHNNHHAFPKSARHGLELWQFDLTWELIKFLHMVGLATDVKVATEADKKRMALR</sequence>
<feature type="transmembrane region" description="Helical" evidence="11">
    <location>
        <begin position="334"/>
        <end position="352"/>
    </location>
</feature>
<evidence type="ECO:0000256" key="10">
    <source>
        <dbReference type="ARBA" id="ARBA00023136"/>
    </source>
</evidence>